<keyword evidence="14" id="KW-1185">Reference proteome</keyword>
<dbReference type="GO" id="GO:0005886">
    <property type="term" value="C:plasma membrane"/>
    <property type="evidence" value="ECO:0007669"/>
    <property type="project" value="UniProtKB-SubCell"/>
</dbReference>
<feature type="transmembrane region" description="Helical" evidence="10">
    <location>
        <begin position="38"/>
        <end position="62"/>
    </location>
</feature>
<evidence type="ECO:0000313" key="14">
    <source>
        <dbReference type="Proteomes" id="UP000317180"/>
    </source>
</evidence>
<dbReference type="PROSITE" id="PS01327">
    <property type="entry name" value="MSCL"/>
    <property type="match status" value="1"/>
</dbReference>
<gene>
    <name evidence="10 12" type="primary">mscL</name>
    <name evidence="11" type="ORF">BAG01nite_31950</name>
    <name evidence="12" type="ORF">EB820_18000</name>
</gene>
<reference evidence="11 14" key="2">
    <citation type="submission" date="2019-06" db="EMBL/GenBank/DDBJ databases">
        <title>Whole genome shotgun sequence of Brevibacillus agri NBRC 15538.</title>
        <authorList>
            <person name="Hosoyama A."/>
            <person name="Uohara A."/>
            <person name="Ohji S."/>
            <person name="Ichikawa N."/>
        </authorList>
    </citation>
    <scope>NUCLEOTIDE SEQUENCE [LARGE SCALE GENOMIC DNA]</scope>
    <source>
        <strain evidence="11 14">NBRC 15538</strain>
    </source>
</reference>
<dbReference type="Proteomes" id="UP000276178">
    <property type="component" value="Unassembled WGS sequence"/>
</dbReference>
<dbReference type="PANTHER" id="PTHR30266">
    <property type="entry name" value="MECHANOSENSITIVE CHANNEL MSCL"/>
    <property type="match status" value="1"/>
</dbReference>
<evidence type="ECO:0000313" key="12">
    <source>
        <dbReference type="EMBL" id="RNB52901.1"/>
    </source>
</evidence>
<dbReference type="AlphaFoldDB" id="A0A3M8ANZ0"/>
<evidence type="ECO:0000256" key="4">
    <source>
        <dbReference type="ARBA" id="ARBA00022475"/>
    </source>
</evidence>
<reference evidence="12 13" key="1">
    <citation type="submission" date="2018-10" db="EMBL/GenBank/DDBJ databases">
        <title>Phylogenomics of Brevibacillus.</title>
        <authorList>
            <person name="Dunlap C."/>
        </authorList>
    </citation>
    <scope>NUCLEOTIDE SEQUENCE [LARGE SCALE GENOMIC DNA]</scope>
    <source>
        <strain evidence="12 13">NRRL NRS 1219</strain>
    </source>
</reference>
<evidence type="ECO:0000313" key="11">
    <source>
        <dbReference type="EMBL" id="GED27093.1"/>
    </source>
</evidence>
<comment type="subcellular location">
    <subcellularLocation>
        <location evidence="1 10">Cell membrane</location>
        <topology evidence="1 10">Multi-pass membrane protein</topology>
    </subcellularLocation>
</comment>
<feature type="transmembrane region" description="Helical" evidence="10">
    <location>
        <begin position="82"/>
        <end position="101"/>
    </location>
</feature>
<keyword evidence="9 10" id="KW-0407">Ion channel</keyword>
<organism evidence="12 13">
    <name type="scientific">Brevibacillus agri</name>
    <dbReference type="NCBI Taxonomy" id="51101"/>
    <lineage>
        <taxon>Bacteria</taxon>
        <taxon>Bacillati</taxon>
        <taxon>Bacillota</taxon>
        <taxon>Bacilli</taxon>
        <taxon>Bacillales</taxon>
        <taxon>Paenibacillaceae</taxon>
        <taxon>Brevibacillus</taxon>
    </lineage>
</organism>
<sequence length="154" mass="16687">MLKEFKEFALKGNVLDLAVGVVIGGAFGKIVTSLVNDIITPLIGLLLGKVDFTNLFIALNGVHYNTLAEAKNGGAATLNYGLFLNSVIDFLIIAFSIFIVIKQLNRFKRKQEVVKAPETTKECPHCITTIPIKATRCPHCTSMLDTNGAALAHE</sequence>
<evidence type="ECO:0000256" key="1">
    <source>
        <dbReference type="ARBA" id="ARBA00004651"/>
    </source>
</evidence>
<proteinExistence type="inferred from homology"/>
<evidence type="ECO:0000313" key="13">
    <source>
        <dbReference type="Proteomes" id="UP000276178"/>
    </source>
</evidence>
<dbReference type="NCBIfam" id="NF001843">
    <property type="entry name" value="PRK00567.1-4"/>
    <property type="match status" value="1"/>
</dbReference>
<comment type="subunit">
    <text evidence="10">Homopentamer.</text>
</comment>
<dbReference type="Pfam" id="PF01741">
    <property type="entry name" value="MscL"/>
    <property type="match status" value="1"/>
</dbReference>
<evidence type="ECO:0000256" key="10">
    <source>
        <dbReference type="HAMAP-Rule" id="MF_00115"/>
    </source>
</evidence>
<comment type="function">
    <text evidence="10">Channel that opens in response to stretch forces in the membrane lipid bilayer. May participate in the regulation of osmotic pressure changes within the cell.</text>
</comment>
<keyword evidence="4 10" id="KW-1003">Cell membrane</keyword>
<dbReference type="RefSeq" id="WP_005834464.1">
    <property type="nucleotide sequence ID" value="NZ_BJOD01000034.1"/>
</dbReference>
<dbReference type="EMBL" id="RHHN01000050">
    <property type="protein sequence ID" value="RNB52901.1"/>
    <property type="molecule type" value="Genomic_DNA"/>
</dbReference>
<comment type="similarity">
    <text evidence="2 10">Belongs to the MscL family.</text>
</comment>
<dbReference type="OrthoDB" id="9810350at2"/>
<evidence type="ECO:0000256" key="6">
    <source>
        <dbReference type="ARBA" id="ARBA00022989"/>
    </source>
</evidence>
<dbReference type="HAMAP" id="MF_00115">
    <property type="entry name" value="MscL"/>
    <property type="match status" value="1"/>
</dbReference>
<name>A0A3M8ANZ0_9BACL</name>
<keyword evidence="7 10" id="KW-0406">Ion transport</keyword>
<dbReference type="InterPro" id="IPR019823">
    <property type="entry name" value="Mechanosensitive_channel_CS"/>
</dbReference>
<protein>
    <recommendedName>
        <fullName evidence="10">Large-conductance mechanosensitive channel</fullName>
    </recommendedName>
</protein>
<dbReference type="EMBL" id="BJOD01000034">
    <property type="protein sequence ID" value="GED27093.1"/>
    <property type="molecule type" value="Genomic_DNA"/>
</dbReference>
<dbReference type="PANTHER" id="PTHR30266:SF2">
    <property type="entry name" value="LARGE-CONDUCTANCE MECHANOSENSITIVE CHANNEL"/>
    <property type="match status" value="1"/>
</dbReference>
<evidence type="ECO:0000256" key="5">
    <source>
        <dbReference type="ARBA" id="ARBA00022692"/>
    </source>
</evidence>
<dbReference type="GeneID" id="82812788"/>
<evidence type="ECO:0000256" key="7">
    <source>
        <dbReference type="ARBA" id="ARBA00023065"/>
    </source>
</evidence>
<dbReference type="InterPro" id="IPR001185">
    <property type="entry name" value="MS_channel"/>
</dbReference>
<dbReference type="SUPFAM" id="SSF81330">
    <property type="entry name" value="Gated mechanosensitive channel"/>
    <property type="match status" value="1"/>
</dbReference>
<dbReference type="InterPro" id="IPR037673">
    <property type="entry name" value="MSC/AndL"/>
</dbReference>
<comment type="caution">
    <text evidence="12">The sequence shown here is derived from an EMBL/GenBank/DDBJ whole genome shotgun (WGS) entry which is preliminary data.</text>
</comment>
<keyword evidence="6 10" id="KW-1133">Transmembrane helix</keyword>
<evidence type="ECO:0000256" key="8">
    <source>
        <dbReference type="ARBA" id="ARBA00023136"/>
    </source>
</evidence>
<feature type="transmembrane region" description="Helical" evidence="10">
    <location>
        <begin position="12"/>
        <end position="31"/>
    </location>
</feature>
<dbReference type="PRINTS" id="PR01264">
    <property type="entry name" value="MECHCHANNEL"/>
</dbReference>
<evidence type="ECO:0000256" key="2">
    <source>
        <dbReference type="ARBA" id="ARBA00007254"/>
    </source>
</evidence>
<evidence type="ECO:0000256" key="3">
    <source>
        <dbReference type="ARBA" id="ARBA00022448"/>
    </source>
</evidence>
<dbReference type="NCBIfam" id="TIGR00220">
    <property type="entry name" value="mscL"/>
    <property type="match status" value="1"/>
</dbReference>
<evidence type="ECO:0000256" key="9">
    <source>
        <dbReference type="ARBA" id="ARBA00023303"/>
    </source>
</evidence>
<dbReference type="InterPro" id="IPR036019">
    <property type="entry name" value="MscL_channel"/>
</dbReference>
<dbReference type="Gene3D" id="1.10.1200.120">
    <property type="entry name" value="Large-conductance mechanosensitive channel, MscL, domain 1"/>
    <property type="match status" value="1"/>
</dbReference>
<dbReference type="Proteomes" id="UP000317180">
    <property type="component" value="Unassembled WGS sequence"/>
</dbReference>
<dbReference type="GO" id="GO:0008381">
    <property type="term" value="F:mechanosensitive monoatomic ion channel activity"/>
    <property type="evidence" value="ECO:0007669"/>
    <property type="project" value="UniProtKB-UniRule"/>
</dbReference>
<keyword evidence="8 10" id="KW-0472">Membrane</keyword>
<accession>A0A3M8ANZ0</accession>
<keyword evidence="5 10" id="KW-0812">Transmembrane</keyword>
<dbReference type="NCBIfam" id="NF010557">
    <property type="entry name" value="PRK13952.1"/>
    <property type="match status" value="1"/>
</dbReference>
<keyword evidence="3 10" id="KW-0813">Transport</keyword>